<organism evidence="3 4">
    <name type="scientific">Streptacidiphilus cavernicola</name>
    <dbReference type="NCBI Taxonomy" id="3342716"/>
    <lineage>
        <taxon>Bacteria</taxon>
        <taxon>Bacillati</taxon>
        <taxon>Actinomycetota</taxon>
        <taxon>Actinomycetes</taxon>
        <taxon>Kitasatosporales</taxon>
        <taxon>Streptomycetaceae</taxon>
        <taxon>Streptacidiphilus</taxon>
    </lineage>
</organism>
<evidence type="ECO:0000313" key="3">
    <source>
        <dbReference type="EMBL" id="MFC1417492.1"/>
    </source>
</evidence>
<keyword evidence="4" id="KW-1185">Reference proteome</keyword>
<feature type="domain" description="ATPase AAA-type core" evidence="1">
    <location>
        <begin position="234"/>
        <end position="328"/>
    </location>
</feature>
<evidence type="ECO:0000313" key="4">
    <source>
        <dbReference type="Proteomes" id="UP001592531"/>
    </source>
</evidence>
<dbReference type="Pfam" id="PF13476">
    <property type="entry name" value="AAA_23"/>
    <property type="match status" value="1"/>
</dbReference>
<dbReference type="RefSeq" id="WP_380535637.1">
    <property type="nucleotide sequence ID" value="NZ_JBHFAB010000007.1"/>
</dbReference>
<dbReference type="Pfam" id="PF13304">
    <property type="entry name" value="AAA_21"/>
    <property type="match status" value="1"/>
</dbReference>
<dbReference type="InterPro" id="IPR027417">
    <property type="entry name" value="P-loop_NTPase"/>
</dbReference>
<gene>
    <name evidence="3" type="ORF">ACEZDE_12630</name>
</gene>
<accession>A0ABV6VUQ5</accession>
<dbReference type="Gene3D" id="3.40.50.300">
    <property type="entry name" value="P-loop containing nucleotide triphosphate hydrolases"/>
    <property type="match status" value="2"/>
</dbReference>
<dbReference type="Proteomes" id="UP001592531">
    <property type="component" value="Unassembled WGS sequence"/>
</dbReference>
<dbReference type="PANTHER" id="PTHR43581">
    <property type="entry name" value="ATP/GTP PHOSPHATASE"/>
    <property type="match status" value="1"/>
</dbReference>
<dbReference type="InterPro" id="IPR051396">
    <property type="entry name" value="Bact_Antivir_Def_Nuclease"/>
</dbReference>
<dbReference type="PANTHER" id="PTHR43581:SF2">
    <property type="entry name" value="EXCINUCLEASE ATPASE SUBUNIT"/>
    <property type="match status" value="1"/>
</dbReference>
<protein>
    <submittedName>
        <fullName evidence="3">AAA family ATPase</fullName>
    </submittedName>
</protein>
<proteinExistence type="predicted"/>
<evidence type="ECO:0000259" key="2">
    <source>
        <dbReference type="Pfam" id="PF13476"/>
    </source>
</evidence>
<dbReference type="InterPro" id="IPR003959">
    <property type="entry name" value="ATPase_AAA_core"/>
</dbReference>
<dbReference type="SUPFAM" id="SSF52540">
    <property type="entry name" value="P-loop containing nucleoside triphosphate hydrolases"/>
    <property type="match status" value="1"/>
</dbReference>
<dbReference type="InterPro" id="IPR038729">
    <property type="entry name" value="Rad50/SbcC_AAA"/>
</dbReference>
<feature type="domain" description="Rad50/SbcC-type AAA" evidence="2">
    <location>
        <begin position="5"/>
        <end position="57"/>
    </location>
</feature>
<reference evidence="3 4" key="1">
    <citation type="submission" date="2024-09" db="EMBL/GenBank/DDBJ databases">
        <authorList>
            <person name="Lee S.D."/>
        </authorList>
    </citation>
    <scope>NUCLEOTIDE SEQUENCE [LARGE SCALE GENOMIC DNA]</scope>
    <source>
        <strain evidence="3 4">N8-3</strain>
    </source>
</reference>
<name>A0ABV6VUQ5_9ACTN</name>
<evidence type="ECO:0000259" key="1">
    <source>
        <dbReference type="Pfam" id="PF13304"/>
    </source>
</evidence>
<comment type="caution">
    <text evidence="3">The sequence shown here is derived from an EMBL/GenBank/DDBJ whole genome shotgun (WGS) entry which is preliminary data.</text>
</comment>
<sequence length="437" mass="47123">MYVSRVRIDGVLGFHGDRAVDLTLTRPDGSHAGWTVIAGRNGSGKTTLLRAVAIALCTPAQAYPLAPDLQSWRSAEPGRIELTVGLDDEDDRLLGYLDPDGRVDAVETVCTWSAPDGRPRSRSQVVWSRRTVGSLKPVPDGDWEVFSEDQFAGYGPFRRLAREAPAETSDLATLFDDEAPLSEGIAWLVAEHHRSLEGRDGASAAVSDVLAFLGDGLLPDGFRVSRVDSDGLWVEQGGQEFPLRELSGGHRTAVALVLNLLWALAVPFANADLPLLGASGTVMPYPAVVLIDEIDAHLHVTWQQRIGGWLKTHFPAVQFVVTTHSPYICQSADPGGLIRLGSAGDRTAPEVVSVDLYQRVVYGTGDDAIMSELFGLDTPFSPEAERLRLRAGDLEGAMMDGVATDAERAEYEELSAKLTSSLSTRAAEVAALLGRRE</sequence>
<dbReference type="EMBL" id="JBHFAB010000007">
    <property type="protein sequence ID" value="MFC1417492.1"/>
    <property type="molecule type" value="Genomic_DNA"/>
</dbReference>